<evidence type="ECO:0000313" key="2">
    <source>
        <dbReference type="EMBL" id="ROW01617.1"/>
    </source>
</evidence>
<comment type="caution">
    <text evidence="2">The sequence shown here is derived from an EMBL/GenBank/DDBJ whole genome shotgun (WGS) entry which is preliminary data.</text>
</comment>
<evidence type="ECO:0000313" key="3">
    <source>
        <dbReference type="Proteomes" id="UP000284375"/>
    </source>
</evidence>
<sequence length="897" mass="102353">MPPRPPSRCCRAGLQHRANAPAEAVWLTDDVLSQASQRYLNVTGVKSRTVSSVPGPLYHRQRLGRRRMAELNSFQSMGGLPVWALPNAPDMTKWTWEPPKHPSCWPQLPQQENEPEPSLTLEVDAQPCEPPQPPVTFALGCLETVEEQSTTEHSTPTLVNDSGSQLGLSLQALYNTDSRTGKEFNTKFQRFVRLLQREISLGQLRGAQILVVYNLGRRVLVRAGHALPELEGASLLPLLTAVVNGISAAKRLNPAFVTTKPGLWIVLLKHLARQEMGENSAKLFSQVMENMPARCRLRTRGAVLNVLHAYFKLWQDSKIHGKPEKWSWSEASRALKLASMWAGRVDELTRIIKSDLAHGHIENARSHMETARRLSGKVQRFTLKTAHLMSDDRILTRMIAEALKNHDPRIHRSLFVIATRLLGKPRVNWTRAHYNWLQVLARLPRVHESQFKKLLQLFPKRGHAALSHVELCDLLLLHWDSQGLLENKVRTRLHWNRVRAGNDSTALAALAAAINTSHHPEECVVLFWSFWSFVRLRPGKKAIIKQILSLSKLHSLSPGFLQRLAWTSNDSHVALLLHDVLVKRTGNERNHWWPAFWDKFSTQFSHKWKYPLINPLAIAELSLGPDPNGNSICHKVDTRLHGRHSKQPGQRIDKALEKQFVENQPQNPHKMTSRDARQLSRITSSLNLFVSAPHLTERQKLQYVARFTKYLSRVQGFLTAKDLSSLTTIVTRVLERGDGGSTERLKWYLGIIYEQLGDETCAQVGLVLKRRREVNWHRWRDELRSKREEVGQRRVSTLFRKNYNGPHQGRAWPLWRYHVPKNRVRAKRLGRLKSKARLQDHVAMKSAQQPHKRLDGSKQSEAEISSATEHGRTYDGDVLGILSKESHQPKIGRSVSI</sequence>
<keyword evidence="3" id="KW-1185">Reference proteome</keyword>
<reference evidence="2 3" key="1">
    <citation type="submission" date="2015-09" db="EMBL/GenBank/DDBJ databases">
        <title>Host preference determinants of Valsa canker pathogens revealed by comparative genomics.</title>
        <authorList>
            <person name="Yin Z."/>
            <person name="Huang L."/>
        </authorList>
    </citation>
    <scope>NUCLEOTIDE SEQUENCE [LARGE SCALE GENOMIC DNA]</scope>
    <source>
        <strain evidence="2 3">YSFL</strain>
    </source>
</reference>
<accession>A0A423WDW2</accession>
<gene>
    <name evidence="2" type="ORF">VSDG_02257</name>
</gene>
<feature type="region of interest" description="Disordered" evidence="1">
    <location>
        <begin position="840"/>
        <end position="869"/>
    </location>
</feature>
<name>A0A423WDW2_CYTCH</name>
<proteinExistence type="predicted"/>
<protein>
    <submittedName>
        <fullName evidence="2">Uncharacterized protein</fullName>
    </submittedName>
</protein>
<dbReference type="STRING" id="252740.A0A423WDW2"/>
<organism evidence="2 3">
    <name type="scientific">Cytospora chrysosperma</name>
    <name type="common">Cytospora canker fungus</name>
    <name type="synonym">Sphaeria chrysosperma</name>
    <dbReference type="NCBI Taxonomy" id="252740"/>
    <lineage>
        <taxon>Eukaryota</taxon>
        <taxon>Fungi</taxon>
        <taxon>Dikarya</taxon>
        <taxon>Ascomycota</taxon>
        <taxon>Pezizomycotina</taxon>
        <taxon>Sordariomycetes</taxon>
        <taxon>Sordariomycetidae</taxon>
        <taxon>Diaporthales</taxon>
        <taxon>Cytosporaceae</taxon>
        <taxon>Cytospora</taxon>
    </lineage>
</organism>
<evidence type="ECO:0000256" key="1">
    <source>
        <dbReference type="SAM" id="MobiDB-lite"/>
    </source>
</evidence>
<dbReference type="EMBL" id="LJZO01000006">
    <property type="protein sequence ID" value="ROW01617.1"/>
    <property type="molecule type" value="Genomic_DNA"/>
</dbReference>
<dbReference type="OrthoDB" id="5428038at2759"/>
<dbReference type="Proteomes" id="UP000284375">
    <property type="component" value="Unassembled WGS sequence"/>
</dbReference>
<feature type="compositionally biased region" description="Basic and acidic residues" evidence="1">
    <location>
        <begin position="852"/>
        <end position="861"/>
    </location>
</feature>
<dbReference type="AlphaFoldDB" id="A0A423WDW2"/>